<proteinExistence type="predicted"/>
<protein>
    <submittedName>
        <fullName evidence="1">Uncharacterized protein</fullName>
    </submittedName>
</protein>
<evidence type="ECO:0000313" key="1">
    <source>
        <dbReference type="EMBL" id="ESR61822.1"/>
    </source>
</evidence>
<dbReference type="Proteomes" id="UP000030687">
    <property type="component" value="Unassembled WGS sequence"/>
</dbReference>
<dbReference type="InParanoid" id="V4U7B1"/>
<dbReference type="KEGG" id="cic:CICLE_v10017325mg"/>
<gene>
    <name evidence="1" type="ORF">CICLE_v10017325mg</name>
</gene>
<organism evidence="1 2">
    <name type="scientific">Citrus clementina</name>
    <name type="common">Clementine</name>
    <name type="synonym">Citrus deliciosa x Citrus sinensis</name>
    <dbReference type="NCBI Taxonomy" id="85681"/>
    <lineage>
        <taxon>Eukaryota</taxon>
        <taxon>Viridiplantae</taxon>
        <taxon>Streptophyta</taxon>
        <taxon>Embryophyta</taxon>
        <taxon>Tracheophyta</taxon>
        <taxon>Spermatophyta</taxon>
        <taxon>Magnoliopsida</taxon>
        <taxon>eudicotyledons</taxon>
        <taxon>Gunneridae</taxon>
        <taxon>Pentapetalae</taxon>
        <taxon>rosids</taxon>
        <taxon>malvids</taxon>
        <taxon>Sapindales</taxon>
        <taxon>Rutaceae</taxon>
        <taxon>Aurantioideae</taxon>
        <taxon>Citrus</taxon>
    </lineage>
</organism>
<dbReference type="EMBL" id="KI536312">
    <property type="protein sequence ID" value="ESR61822.1"/>
    <property type="molecule type" value="Genomic_DNA"/>
</dbReference>
<accession>V4U7B1</accession>
<dbReference type="Gramene" id="ESR61822">
    <property type="protein sequence ID" value="ESR61822"/>
    <property type="gene ID" value="CICLE_v10017325mg"/>
</dbReference>
<keyword evidence="2" id="KW-1185">Reference proteome</keyword>
<dbReference type="AlphaFoldDB" id="V4U7B1"/>
<name>V4U7B1_CITCL</name>
<evidence type="ECO:0000313" key="2">
    <source>
        <dbReference type="Proteomes" id="UP000030687"/>
    </source>
</evidence>
<sequence>MMGQVEKSRGICRGLILLLPSVQVREDFLPLDLGSTRRNFENEMVTVAGRDESELEIINNQVLNRWSDSSTRGVIRVYTKPWCHLKPW</sequence>
<reference evidence="1 2" key="1">
    <citation type="submission" date="2013-10" db="EMBL/GenBank/DDBJ databases">
        <authorList>
            <consortium name="International Citrus Genome Consortium"/>
            <person name="Jenkins J."/>
            <person name="Schmutz J."/>
            <person name="Prochnik S."/>
            <person name="Rokhsar D."/>
            <person name="Gmitter F."/>
            <person name="Ollitrault P."/>
            <person name="Machado M."/>
            <person name="Talon M."/>
            <person name="Wincker P."/>
            <person name="Jaillon O."/>
            <person name="Morgante M."/>
        </authorList>
    </citation>
    <scope>NUCLEOTIDE SEQUENCE</scope>
    <source>
        <strain evidence="2">cv. Clemenules</strain>
    </source>
</reference>